<proteinExistence type="predicted"/>
<gene>
    <name evidence="2" type="ORF">CYMTET_26454</name>
</gene>
<protein>
    <submittedName>
        <fullName evidence="2">Uncharacterized protein</fullName>
    </submittedName>
</protein>
<sequence>MKSSVNAKVLRNACHMSSPRTSDRCIHAAGHLKTQPKGSIPKPNLQINCGHSQSRRSDKKSSRTLRANYSGNEVRWIFCCYGRKNARGC</sequence>
<comment type="caution">
    <text evidence="2">The sequence shown here is derived from an EMBL/GenBank/DDBJ whole genome shotgun (WGS) entry which is preliminary data.</text>
</comment>
<name>A0AAE0FTA4_9CHLO</name>
<dbReference type="EMBL" id="LGRX02014327">
    <property type="protein sequence ID" value="KAK3264846.1"/>
    <property type="molecule type" value="Genomic_DNA"/>
</dbReference>
<evidence type="ECO:0000313" key="3">
    <source>
        <dbReference type="Proteomes" id="UP001190700"/>
    </source>
</evidence>
<dbReference type="AlphaFoldDB" id="A0AAE0FTA4"/>
<evidence type="ECO:0000313" key="2">
    <source>
        <dbReference type="EMBL" id="KAK3264846.1"/>
    </source>
</evidence>
<keyword evidence="3" id="KW-1185">Reference proteome</keyword>
<dbReference type="Proteomes" id="UP001190700">
    <property type="component" value="Unassembled WGS sequence"/>
</dbReference>
<evidence type="ECO:0000256" key="1">
    <source>
        <dbReference type="SAM" id="MobiDB-lite"/>
    </source>
</evidence>
<organism evidence="2 3">
    <name type="scientific">Cymbomonas tetramitiformis</name>
    <dbReference type="NCBI Taxonomy" id="36881"/>
    <lineage>
        <taxon>Eukaryota</taxon>
        <taxon>Viridiplantae</taxon>
        <taxon>Chlorophyta</taxon>
        <taxon>Pyramimonadophyceae</taxon>
        <taxon>Pyramimonadales</taxon>
        <taxon>Pyramimonadaceae</taxon>
        <taxon>Cymbomonas</taxon>
    </lineage>
</organism>
<feature type="region of interest" description="Disordered" evidence="1">
    <location>
        <begin position="33"/>
        <end position="66"/>
    </location>
</feature>
<reference evidence="2 3" key="1">
    <citation type="journal article" date="2015" name="Genome Biol. Evol.">
        <title>Comparative Genomics of a Bacterivorous Green Alga Reveals Evolutionary Causalities and Consequences of Phago-Mixotrophic Mode of Nutrition.</title>
        <authorList>
            <person name="Burns J.A."/>
            <person name="Paasch A."/>
            <person name="Narechania A."/>
            <person name="Kim E."/>
        </authorList>
    </citation>
    <scope>NUCLEOTIDE SEQUENCE [LARGE SCALE GENOMIC DNA]</scope>
    <source>
        <strain evidence="2 3">PLY_AMNH</strain>
    </source>
</reference>
<accession>A0AAE0FTA4</accession>